<evidence type="ECO:0000256" key="3">
    <source>
        <dbReference type="ARBA" id="ARBA00022741"/>
    </source>
</evidence>
<dbReference type="PANTHER" id="PTHR43394:SF1">
    <property type="entry name" value="ATP-BINDING CASSETTE SUB-FAMILY B MEMBER 10, MITOCHONDRIAL"/>
    <property type="match status" value="1"/>
</dbReference>
<dbReference type="EMBL" id="LT607413">
    <property type="protein sequence ID" value="SCF26286.1"/>
    <property type="molecule type" value="Genomic_DNA"/>
</dbReference>
<dbReference type="InterPro" id="IPR003439">
    <property type="entry name" value="ABC_transporter-like_ATP-bd"/>
</dbReference>
<dbReference type="InterPro" id="IPR027417">
    <property type="entry name" value="P-loop_NTPase"/>
</dbReference>
<dbReference type="InterPro" id="IPR036640">
    <property type="entry name" value="ABC1_TM_sf"/>
</dbReference>
<name>A0A1C4Z059_MICEC</name>
<dbReference type="PANTHER" id="PTHR43394">
    <property type="entry name" value="ATP-DEPENDENT PERMEASE MDL1, MITOCHONDRIAL"/>
    <property type="match status" value="1"/>
</dbReference>
<protein>
    <submittedName>
        <fullName evidence="9">ATP-binding cassette, subfamily B</fullName>
    </submittedName>
</protein>
<keyword evidence="6 7" id="KW-0472">Membrane</keyword>
<dbReference type="SUPFAM" id="SSF52540">
    <property type="entry name" value="P-loop containing nucleoside triphosphate hydrolases"/>
    <property type="match status" value="1"/>
</dbReference>
<feature type="transmembrane region" description="Helical" evidence="7">
    <location>
        <begin position="74"/>
        <end position="94"/>
    </location>
</feature>
<keyword evidence="3" id="KW-0547">Nucleotide-binding</keyword>
<dbReference type="Pfam" id="PF00005">
    <property type="entry name" value="ABC_tran"/>
    <property type="match status" value="1"/>
</dbReference>
<dbReference type="GO" id="GO:0016887">
    <property type="term" value="F:ATP hydrolysis activity"/>
    <property type="evidence" value="ECO:0007669"/>
    <property type="project" value="InterPro"/>
</dbReference>
<evidence type="ECO:0000313" key="10">
    <source>
        <dbReference type="Proteomes" id="UP000198253"/>
    </source>
</evidence>
<evidence type="ECO:0000313" key="9">
    <source>
        <dbReference type="EMBL" id="SCF26286.1"/>
    </source>
</evidence>
<evidence type="ECO:0000256" key="2">
    <source>
        <dbReference type="ARBA" id="ARBA00022692"/>
    </source>
</evidence>
<evidence type="ECO:0000259" key="8">
    <source>
        <dbReference type="PROSITE" id="PS50893"/>
    </source>
</evidence>
<dbReference type="Gene3D" id="3.40.50.300">
    <property type="entry name" value="P-loop containing nucleotide triphosphate hydrolases"/>
    <property type="match status" value="1"/>
</dbReference>
<dbReference type="InterPro" id="IPR017871">
    <property type="entry name" value="ABC_transporter-like_CS"/>
</dbReference>
<evidence type="ECO:0000256" key="5">
    <source>
        <dbReference type="ARBA" id="ARBA00022989"/>
    </source>
</evidence>
<sequence>MTAPGPDDGPAEAPPRASLWQVVGLVARAGGPSFYGVLATMCATGLGLAAVLVLGRGLAAELARHQGRPASLSVWVLLAGVILLVSVIAFGRMVGGGLHRLLTERVIRWCEEQITLLSARSDLIEFDSPAFHDRLVRARRASTSALQITLAVPRVIASALTVAGLVVAVALTAPVLLPVALLSGLPVLLTGRALGERLLTFTWGHTPSDRERQYIENILEARDQAAEIRVFGVQEFLADRWRYLYDERIAEIAALVRGFLRRAVVAALGVAVSLTVLLVSLAWLLARGHVDLLAAATVGISVLVLSNQSQTIAANAGALREHSGQMADFLETMRLLETLPGGGRDAPAAGPLHRLEADHLTFRYPAADRPALRDVTFALDGDEMVAIVGHNGSGKTTLAKLLCGLYAAQSGEVRWNGRPVQGQHLGNEIGAVFQSFARYWFSAADNIRVGAAPDTDGTDLARVRAAAREAEADAFIEQLPRGYDTLLAAELAGGVDLSVGQWQRLAIARVLYRDPSLVVLDEPTASLDAEAEAKMFATLSRMRGRRAVVVISHRFSTVRAADRILVLEHGQLTEQGTHEELMAARGTYARMYSQQASAYV</sequence>
<dbReference type="PROSITE" id="PS50893">
    <property type="entry name" value="ABC_TRANSPORTER_2"/>
    <property type="match status" value="1"/>
</dbReference>
<proteinExistence type="predicted"/>
<dbReference type="SMART" id="SM00382">
    <property type="entry name" value="AAA"/>
    <property type="match status" value="1"/>
</dbReference>
<accession>A0A1C4Z059</accession>
<dbReference type="InParanoid" id="A0A1C4Z059"/>
<feature type="transmembrane region" description="Helical" evidence="7">
    <location>
        <begin position="34"/>
        <end position="54"/>
    </location>
</feature>
<evidence type="ECO:0000256" key="6">
    <source>
        <dbReference type="ARBA" id="ARBA00023136"/>
    </source>
</evidence>
<dbReference type="GO" id="GO:0005524">
    <property type="term" value="F:ATP binding"/>
    <property type="evidence" value="ECO:0007669"/>
    <property type="project" value="UniProtKB-KW"/>
</dbReference>
<dbReference type="Gene3D" id="1.20.1560.10">
    <property type="entry name" value="ABC transporter type 1, transmembrane domain"/>
    <property type="match status" value="1"/>
</dbReference>
<dbReference type="PROSITE" id="PS00211">
    <property type="entry name" value="ABC_TRANSPORTER_1"/>
    <property type="match status" value="1"/>
</dbReference>
<dbReference type="RefSeq" id="WP_088983460.1">
    <property type="nucleotide sequence ID" value="NZ_LT607413.1"/>
</dbReference>
<evidence type="ECO:0000256" key="1">
    <source>
        <dbReference type="ARBA" id="ARBA00004651"/>
    </source>
</evidence>
<organism evidence="9 10">
    <name type="scientific">Micromonospora echinospora</name>
    <name type="common">Micromonospora purpurea</name>
    <dbReference type="NCBI Taxonomy" id="1877"/>
    <lineage>
        <taxon>Bacteria</taxon>
        <taxon>Bacillati</taxon>
        <taxon>Actinomycetota</taxon>
        <taxon>Actinomycetes</taxon>
        <taxon>Micromonosporales</taxon>
        <taxon>Micromonosporaceae</taxon>
        <taxon>Micromonospora</taxon>
    </lineage>
</organism>
<dbReference type="AlphaFoldDB" id="A0A1C4Z059"/>
<feature type="domain" description="ABC transporter" evidence="8">
    <location>
        <begin position="355"/>
        <end position="594"/>
    </location>
</feature>
<keyword evidence="5 7" id="KW-1133">Transmembrane helix</keyword>
<dbReference type="InterPro" id="IPR003593">
    <property type="entry name" value="AAA+_ATPase"/>
</dbReference>
<comment type="subcellular location">
    <subcellularLocation>
        <location evidence="1">Cell membrane</location>
        <topology evidence="1">Multi-pass membrane protein</topology>
    </subcellularLocation>
</comment>
<gene>
    <name evidence="9" type="ORF">GA0070618_4598</name>
</gene>
<keyword evidence="4 9" id="KW-0067">ATP-binding</keyword>
<dbReference type="GO" id="GO:0015421">
    <property type="term" value="F:ABC-type oligopeptide transporter activity"/>
    <property type="evidence" value="ECO:0007669"/>
    <property type="project" value="TreeGrafter"/>
</dbReference>
<feature type="transmembrane region" description="Helical" evidence="7">
    <location>
        <begin position="156"/>
        <end position="189"/>
    </location>
</feature>
<keyword evidence="2 7" id="KW-0812">Transmembrane</keyword>
<dbReference type="GO" id="GO:0005886">
    <property type="term" value="C:plasma membrane"/>
    <property type="evidence" value="ECO:0007669"/>
    <property type="project" value="UniProtKB-SubCell"/>
</dbReference>
<reference evidence="10" key="1">
    <citation type="submission" date="2016-06" db="EMBL/GenBank/DDBJ databases">
        <authorList>
            <person name="Varghese N."/>
            <person name="Submissions Spin"/>
        </authorList>
    </citation>
    <scope>NUCLEOTIDE SEQUENCE [LARGE SCALE GENOMIC DNA]</scope>
    <source>
        <strain evidence="10">DSM 43816</strain>
    </source>
</reference>
<keyword evidence="10" id="KW-1185">Reference proteome</keyword>
<evidence type="ECO:0000256" key="4">
    <source>
        <dbReference type="ARBA" id="ARBA00022840"/>
    </source>
</evidence>
<dbReference type="SUPFAM" id="SSF90123">
    <property type="entry name" value="ABC transporter transmembrane region"/>
    <property type="match status" value="1"/>
</dbReference>
<feature type="transmembrane region" description="Helical" evidence="7">
    <location>
        <begin position="263"/>
        <end position="286"/>
    </location>
</feature>
<dbReference type="InterPro" id="IPR039421">
    <property type="entry name" value="Type_1_exporter"/>
</dbReference>
<dbReference type="OrthoDB" id="9806127at2"/>
<dbReference type="Proteomes" id="UP000198253">
    <property type="component" value="Chromosome I"/>
</dbReference>
<evidence type="ECO:0000256" key="7">
    <source>
        <dbReference type="SAM" id="Phobius"/>
    </source>
</evidence>